<reference evidence="20 21" key="1">
    <citation type="submission" date="2024-06" db="EMBL/GenBank/DDBJ databases">
        <title>The Natural Products Discovery Center: Release of the First 8490 Sequenced Strains for Exploring Actinobacteria Biosynthetic Diversity.</title>
        <authorList>
            <person name="Kalkreuter E."/>
            <person name="Kautsar S.A."/>
            <person name="Yang D."/>
            <person name="Bader C.D."/>
            <person name="Teijaro C.N."/>
            <person name="Fluegel L."/>
            <person name="Davis C.M."/>
            <person name="Simpson J.R."/>
            <person name="Lauterbach L."/>
            <person name="Steele A.D."/>
            <person name="Gui C."/>
            <person name="Meng S."/>
            <person name="Li G."/>
            <person name="Viehrig K."/>
            <person name="Ye F."/>
            <person name="Su P."/>
            <person name="Kiefer A.F."/>
            <person name="Nichols A."/>
            <person name="Cepeda A.J."/>
            <person name="Yan W."/>
            <person name="Fan B."/>
            <person name="Jiang Y."/>
            <person name="Adhikari A."/>
            <person name="Zheng C.-J."/>
            <person name="Schuster L."/>
            <person name="Cowan T.M."/>
            <person name="Smanski M.J."/>
            <person name="Chevrette M.G."/>
            <person name="De Carvalho L.P.S."/>
            <person name="Shen B."/>
        </authorList>
    </citation>
    <scope>NUCLEOTIDE SEQUENCE [LARGE SCALE GENOMIC DNA]</scope>
    <source>
        <strain evidence="20 21">NPDC005137</strain>
    </source>
</reference>
<keyword evidence="6 17" id="KW-0349">Heme</keyword>
<evidence type="ECO:0000256" key="14">
    <source>
        <dbReference type="ARBA" id="ARBA00023004"/>
    </source>
</evidence>
<evidence type="ECO:0000256" key="18">
    <source>
        <dbReference type="SAM" id="SignalP"/>
    </source>
</evidence>
<keyword evidence="14 17" id="KW-0408">Iron</keyword>
<dbReference type="EMBL" id="JBEXIP010000054">
    <property type="protein sequence ID" value="MET8438234.1"/>
    <property type="molecule type" value="Genomic_DNA"/>
</dbReference>
<dbReference type="EC" id="7.1.1.8" evidence="2 17"/>
<dbReference type="Proteomes" id="UP001550044">
    <property type="component" value="Unassembled WGS sequence"/>
</dbReference>
<evidence type="ECO:0000256" key="5">
    <source>
        <dbReference type="ARBA" id="ARBA00022475"/>
    </source>
</evidence>
<evidence type="ECO:0000256" key="11">
    <source>
        <dbReference type="ARBA" id="ARBA00022967"/>
    </source>
</evidence>
<accession>A0ABV2UK62</accession>
<dbReference type="PIRSF" id="PIRSF000007">
    <property type="entry name" value="Ubiq_cycred_cyc"/>
    <property type="match status" value="1"/>
</dbReference>
<keyword evidence="10" id="KW-0677">Repeat</keyword>
<evidence type="ECO:0000256" key="2">
    <source>
        <dbReference type="ARBA" id="ARBA00012951"/>
    </source>
</evidence>
<evidence type="ECO:0000256" key="16">
    <source>
        <dbReference type="ARBA" id="ARBA00029351"/>
    </source>
</evidence>
<dbReference type="InterPro" id="IPR036909">
    <property type="entry name" value="Cyt_c-like_dom_sf"/>
</dbReference>
<gene>
    <name evidence="20" type="ORF">ABZV61_37050</name>
</gene>
<feature type="domain" description="Cytochrome c" evidence="19">
    <location>
        <begin position="47"/>
        <end position="126"/>
    </location>
</feature>
<keyword evidence="18" id="KW-0732">Signal</keyword>
<keyword evidence="9 17" id="KW-0479">Metal-binding</keyword>
<evidence type="ECO:0000256" key="7">
    <source>
        <dbReference type="ARBA" id="ARBA00022660"/>
    </source>
</evidence>
<keyword evidence="12 17" id="KW-0249">Electron transport</keyword>
<sequence length="269" mass="27519">MKKLSARRRHPLAAVVVLLLALAATGGLYAAFAPASKAQADDTAQSLAIDEGKKLYSVGCASCHGAGGQGSSDGPSLVGVGSAAVDFQVGTGRMPAQQPGAQVPKKKVIYSQAEIDQLAAYVASLGAGPIVPTEDQVNPDGADIAKGGDLFRTNCAQCHNFTGEGGALTKGKYAPSLEGVDPKHIYEAMQTGPQSMPSFPDSTMPEQQKRDIIAYVKTVNSAESETPGGLKLGGLGPVSEGLFAWIFGLGALVAVAVWVAAHTAKAKKS</sequence>
<dbReference type="PANTHER" id="PTHR33751">
    <property type="entry name" value="CBB3-TYPE CYTOCHROME C OXIDASE SUBUNIT FIXP"/>
    <property type="match status" value="1"/>
</dbReference>
<comment type="caution">
    <text evidence="20">The sequence shown here is derived from an EMBL/GenBank/DDBJ whole genome shotgun (WGS) entry which is preliminary data.</text>
</comment>
<dbReference type="PROSITE" id="PS51318">
    <property type="entry name" value="TAT"/>
    <property type="match status" value="1"/>
</dbReference>
<feature type="domain" description="Cytochrome c" evidence="19">
    <location>
        <begin position="142"/>
        <end position="220"/>
    </location>
</feature>
<evidence type="ECO:0000256" key="12">
    <source>
        <dbReference type="ARBA" id="ARBA00022982"/>
    </source>
</evidence>
<comment type="subunit">
    <text evidence="17">The cytochrome bc1 complex is composed of a cytochrome b (QcrB), the Rieske iron-sulfur protein (QcrA) and a diheme cytochrome c (QcrC) subunit.</text>
</comment>
<evidence type="ECO:0000256" key="15">
    <source>
        <dbReference type="ARBA" id="ARBA00023136"/>
    </source>
</evidence>
<dbReference type="InterPro" id="IPR009152">
    <property type="entry name" value="bc1_cytC-su"/>
</dbReference>
<dbReference type="InterPro" id="IPR050597">
    <property type="entry name" value="Cytochrome_c_Oxidase_Subunit"/>
</dbReference>
<proteinExistence type="predicted"/>
<feature type="chain" id="PRO_5045847023" description="Cytochrome bc1 complex cytochrome c subunit" evidence="18">
    <location>
        <begin position="31"/>
        <end position="269"/>
    </location>
</feature>
<evidence type="ECO:0000256" key="1">
    <source>
        <dbReference type="ARBA" id="ARBA00004651"/>
    </source>
</evidence>
<keyword evidence="11 17" id="KW-1278">Translocase</keyword>
<evidence type="ECO:0000256" key="6">
    <source>
        <dbReference type="ARBA" id="ARBA00022617"/>
    </source>
</evidence>
<organism evidence="20 21">
    <name type="scientific">Streptomyces sp. 900116325</name>
    <dbReference type="NCBI Taxonomy" id="3154295"/>
    <lineage>
        <taxon>Bacteria</taxon>
        <taxon>Bacillati</taxon>
        <taxon>Actinomycetota</taxon>
        <taxon>Actinomycetes</taxon>
        <taxon>Kitasatosporales</taxon>
        <taxon>Streptomycetaceae</taxon>
        <taxon>Streptomyces</taxon>
    </lineage>
</organism>
<comment type="subcellular location">
    <subcellularLocation>
        <location evidence="1 17">Cell membrane</location>
        <topology evidence="1 17">Multi-pass membrane protein</topology>
    </subcellularLocation>
</comment>
<dbReference type="Gene3D" id="1.10.760.10">
    <property type="entry name" value="Cytochrome c-like domain"/>
    <property type="match status" value="2"/>
</dbReference>
<evidence type="ECO:0000256" key="8">
    <source>
        <dbReference type="ARBA" id="ARBA00022692"/>
    </source>
</evidence>
<evidence type="ECO:0000256" key="9">
    <source>
        <dbReference type="ARBA" id="ARBA00022723"/>
    </source>
</evidence>
<keyword evidence="8 17" id="KW-0812">Transmembrane</keyword>
<dbReference type="RefSeq" id="WP_352300494.1">
    <property type="nucleotide sequence ID" value="NZ_JBEOSG010000001.1"/>
</dbReference>
<dbReference type="Pfam" id="PF00034">
    <property type="entry name" value="Cytochrom_C"/>
    <property type="match status" value="1"/>
</dbReference>
<evidence type="ECO:0000256" key="3">
    <source>
        <dbReference type="ARBA" id="ARBA00017819"/>
    </source>
</evidence>
<dbReference type="SUPFAM" id="SSF46626">
    <property type="entry name" value="Cytochrome c"/>
    <property type="match status" value="2"/>
</dbReference>
<name>A0ABV2UK62_9ACTN</name>
<dbReference type="InterPro" id="IPR009056">
    <property type="entry name" value="Cyt_c-like_dom"/>
</dbReference>
<comment type="caution">
    <text evidence="17">Lacks conserved residue(s) required for the propagation of feature annotation.</text>
</comment>
<keyword evidence="7 17" id="KW-0679">Respiratory chain</keyword>
<comment type="catalytic activity">
    <reaction evidence="16 17">
        <text>a quinol + 2 Fe(III)-[cytochrome c](out) = a quinone + 2 Fe(II)-[cytochrome c](out) + 2 H(+)(out)</text>
        <dbReference type="Rhea" id="RHEA:11484"/>
        <dbReference type="Rhea" id="RHEA-COMP:10350"/>
        <dbReference type="Rhea" id="RHEA-COMP:14399"/>
        <dbReference type="ChEBI" id="CHEBI:15378"/>
        <dbReference type="ChEBI" id="CHEBI:24646"/>
        <dbReference type="ChEBI" id="CHEBI:29033"/>
        <dbReference type="ChEBI" id="CHEBI:29034"/>
        <dbReference type="ChEBI" id="CHEBI:132124"/>
        <dbReference type="EC" id="7.1.1.8"/>
    </reaction>
</comment>
<keyword evidence="21" id="KW-1185">Reference proteome</keyword>
<evidence type="ECO:0000313" key="20">
    <source>
        <dbReference type="EMBL" id="MET8438234.1"/>
    </source>
</evidence>
<evidence type="ECO:0000256" key="13">
    <source>
        <dbReference type="ARBA" id="ARBA00022989"/>
    </source>
</evidence>
<dbReference type="PANTHER" id="PTHR33751:SF13">
    <property type="entry name" value="CYTOCHROME BC1 COMPLEX CYTOCHROME C SUBUNIT"/>
    <property type="match status" value="1"/>
</dbReference>
<keyword evidence="15 17" id="KW-0472">Membrane</keyword>
<evidence type="ECO:0000256" key="10">
    <source>
        <dbReference type="ARBA" id="ARBA00022737"/>
    </source>
</evidence>
<dbReference type="InterPro" id="IPR006311">
    <property type="entry name" value="TAT_signal"/>
</dbReference>
<keyword evidence="4 17" id="KW-0813">Transport</keyword>
<dbReference type="Pfam" id="PF13442">
    <property type="entry name" value="Cytochrome_CBB3"/>
    <property type="match status" value="1"/>
</dbReference>
<evidence type="ECO:0000313" key="21">
    <source>
        <dbReference type="Proteomes" id="UP001550044"/>
    </source>
</evidence>
<evidence type="ECO:0000256" key="4">
    <source>
        <dbReference type="ARBA" id="ARBA00022448"/>
    </source>
</evidence>
<evidence type="ECO:0000259" key="19">
    <source>
        <dbReference type="PROSITE" id="PS51007"/>
    </source>
</evidence>
<feature type="signal peptide" evidence="18">
    <location>
        <begin position="1"/>
        <end position="30"/>
    </location>
</feature>
<keyword evidence="5 17" id="KW-1003">Cell membrane</keyword>
<protein>
    <recommendedName>
        <fullName evidence="3 17">Cytochrome bc1 complex cytochrome c subunit</fullName>
        <ecNumber evidence="2 17">7.1.1.8</ecNumber>
    </recommendedName>
</protein>
<keyword evidence="13 17" id="KW-1133">Transmembrane helix</keyword>
<evidence type="ECO:0000256" key="17">
    <source>
        <dbReference type="PIRNR" id="PIRNR000007"/>
    </source>
</evidence>
<dbReference type="PROSITE" id="PS51007">
    <property type="entry name" value="CYTC"/>
    <property type="match status" value="2"/>
</dbReference>
<feature type="transmembrane region" description="Helical" evidence="17">
    <location>
        <begin position="242"/>
        <end position="261"/>
    </location>
</feature>